<dbReference type="Gene3D" id="2.160.10.10">
    <property type="entry name" value="Hexapeptide repeat proteins"/>
    <property type="match status" value="1"/>
</dbReference>
<protein>
    <submittedName>
        <fullName evidence="4">Acetyltransferase</fullName>
    </submittedName>
</protein>
<dbReference type="EMBL" id="JBHUHQ010000016">
    <property type="protein sequence ID" value="MFD2044936.1"/>
    <property type="molecule type" value="Genomic_DNA"/>
</dbReference>
<keyword evidence="1" id="KW-0808">Transferase</keyword>
<name>A0ABW4W1L2_9BACI</name>
<keyword evidence="5" id="KW-1185">Reference proteome</keyword>
<feature type="domain" description="PglD N-terminal" evidence="3">
    <location>
        <begin position="3"/>
        <end position="83"/>
    </location>
</feature>
<dbReference type="SUPFAM" id="SSF51161">
    <property type="entry name" value="Trimeric LpxA-like enzymes"/>
    <property type="match status" value="1"/>
</dbReference>
<dbReference type="PANTHER" id="PTHR43300:SF7">
    <property type="entry name" value="UDP-N-ACETYLBACILLOSAMINE N-ACETYLTRANSFERASE"/>
    <property type="match status" value="1"/>
</dbReference>
<dbReference type="InterPro" id="IPR011004">
    <property type="entry name" value="Trimer_LpxA-like_sf"/>
</dbReference>
<proteinExistence type="predicted"/>
<dbReference type="Pfam" id="PF17836">
    <property type="entry name" value="PglD_N"/>
    <property type="match status" value="1"/>
</dbReference>
<keyword evidence="2" id="KW-0677">Repeat</keyword>
<sequence length="212" mass="22601">MKDILLLGGGGHCSSVIDTLASQENYKIIGIIDTIDKVGSTVNNYEIIGVDDDLPYYFQQGIEYAFLSVGSIGDMALRQKLYQLAVKIGYKFPIIIDHTAIISENVNISNGTFIGKAAIINTNVIISSNSIINTGAIIEHDCSVGEFCHIAPGTTLSGSVHVGDFTHIGTNTTVIQNINIGRETIIGAGSVVVQDIGNNQKAYGNPCKVVQQ</sequence>
<evidence type="ECO:0000256" key="2">
    <source>
        <dbReference type="ARBA" id="ARBA00022737"/>
    </source>
</evidence>
<reference evidence="5" key="1">
    <citation type="journal article" date="2019" name="Int. J. Syst. Evol. Microbiol.">
        <title>The Global Catalogue of Microorganisms (GCM) 10K type strain sequencing project: providing services to taxonomists for standard genome sequencing and annotation.</title>
        <authorList>
            <consortium name="The Broad Institute Genomics Platform"/>
            <consortium name="The Broad Institute Genome Sequencing Center for Infectious Disease"/>
            <person name="Wu L."/>
            <person name="Ma J."/>
        </authorList>
    </citation>
    <scope>NUCLEOTIDE SEQUENCE [LARGE SCALE GENOMIC DNA]</scope>
    <source>
        <strain evidence="5">R28</strain>
    </source>
</reference>
<gene>
    <name evidence="4" type="ORF">ACFSJF_11700</name>
</gene>
<dbReference type="InterPro" id="IPR041561">
    <property type="entry name" value="PglD_N"/>
</dbReference>
<dbReference type="NCBIfam" id="TIGR03570">
    <property type="entry name" value="NeuD_NnaD"/>
    <property type="match status" value="1"/>
</dbReference>
<dbReference type="InterPro" id="IPR018357">
    <property type="entry name" value="Hexapep_transf_CS"/>
</dbReference>
<evidence type="ECO:0000313" key="5">
    <source>
        <dbReference type="Proteomes" id="UP001597383"/>
    </source>
</evidence>
<evidence type="ECO:0000259" key="3">
    <source>
        <dbReference type="Pfam" id="PF17836"/>
    </source>
</evidence>
<comment type="caution">
    <text evidence="4">The sequence shown here is derived from an EMBL/GenBank/DDBJ whole genome shotgun (WGS) entry which is preliminary data.</text>
</comment>
<dbReference type="RefSeq" id="WP_377557536.1">
    <property type="nucleotide sequence ID" value="NZ_JBHUHQ010000016.1"/>
</dbReference>
<evidence type="ECO:0000313" key="4">
    <source>
        <dbReference type="EMBL" id="MFD2044936.1"/>
    </source>
</evidence>
<dbReference type="InterPro" id="IPR020019">
    <property type="entry name" value="AcTrfase_PglD-like"/>
</dbReference>
<dbReference type="InterPro" id="IPR050179">
    <property type="entry name" value="Trans_hexapeptide_repeat"/>
</dbReference>
<dbReference type="Proteomes" id="UP001597383">
    <property type="component" value="Unassembled WGS sequence"/>
</dbReference>
<accession>A0ABW4W1L2</accession>
<evidence type="ECO:0000256" key="1">
    <source>
        <dbReference type="ARBA" id="ARBA00022679"/>
    </source>
</evidence>
<dbReference type="PANTHER" id="PTHR43300">
    <property type="entry name" value="ACETYLTRANSFERASE"/>
    <property type="match status" value="1"/>
</dbReference>
<dbReference type="Gene3D" id="3.40.50.20">
    <property type="match status" value="1"/>
</dbReference>
<dbReference type="CDD" id="cd03360">
    <property type="entry name" value="LbH_AT_putative"/>
    <property type="match status" value="1"/>
</dbReference>
<organism evidence="4 5">
    <name type="scientific">Ornithinibacillus salinisoli</name>
    <dbReference type="NCBI Taxonomy" id="1848459"/>
    <lineage>
        <taxon>Bacteria</taxon>
        <taxon>Bacillati</taxon>
        <taxon>Bacillota</taxon>
        <taxon>Bacilli</taxon>
        <taxon>Bacillales</taxon>
        <taxon>Bacillaceae</taxon>
        <taxon>Ornithinibacillus</taxon>
    </lineage>
</organism>
<dbReference type="PROSITE" id="PS00101">
    <property type="entry name" value="HEXAPEP_TRANSFERASES"/>
    <property type="match status" value="1"/>
</dbReference>